<evidence type="ECO:0000313" key="2">
    <source>
        <dbReference type="EMBL" id="MBU9698987.1"/>
    </source>
</evidence>
<dbReference type="InterPro" id="IPR042099">
    <property type="entry name" value="ANL_N_sf"/>
</dbReference>
<organism evidence="2 3">
    <name type="scientific">Paragemmobacter amnigenus</name>
    <dbReference type="NCBI Taxonomy" id="2852097"/>
    <lineage>
        <taxon>Bacteria</taxon>
        <taxon>Pseudomonadati</taxon>
        <taxon>Pseudomonadota</taxon>
        <taxon>Alphaproteobacteria</taxon>
        <taxon>Rhodobacterales</taxon>
        <taxon>Paracoccaceae</taxon>
        <taxon>Paragemmobacter</taxon>
    </lineage>
</organism>
<keyword evidence="3" id="KW-1185">Reference proteome</keyword>
<accession>A0ABS6J636</accession>
<dbReference type="Gene3D" id="3.30.300.30">
    <property type="match status" value="1"/>
</dbReference>
<protein>
    <submittedName>
        <fullName evidence="2">Phenylacetate--CoA ligase family protein</fullName>
    </submittedName>
</protein>
<dbReference type="RefSeq" id="WP_161763084.1">
    <property type="nucleotide sequence ID" value="NZ_JAAATX020000009.1"/>
</dbReference>
<name>A0ABS6J636_9RHOB</name>
<feature type="domain" description="AMP-dependent ligase C-terminal" evidence="1">
    <location>
        <begin position="368"/>
        <end position="462"/>
    </location>
</feature>
<dbReference type="PANTHER" id="PTHR43845:SF1">
    <property type="entry name" value="BLR5969 PROTEIN"/>
    <property type="match status" value="1"/>
</dbReference>
<dbReference type="EMBL" id="JAAATX020000009">
    <property type="protein sequence ID" value="MBU9698987.1"/>
    <property type="molecule type" value="Genomic_DNA"/>
</dbReference>
<gene>
    <name evidence="2" type="ORF">GU927_014145</name>
</gene>
<dbReference type="InterPro" id="IPR045851">
    <property type="entry name" value="AMP-bd_C_sf"/>
</dbReference>
<dbReference type="PANTHER" id="PTHR43845">
    <property type="entry name" value="BLR5969 PROTEIN"/>
    <property type="match status" value="1"/>
</dbReference>
<evidence type="ECO:0000313" key="3">
    <source>
        <dbReference type="Proteomes" id="UP000731907"/>
    </source>
</evidence>
<dbReference type="SUPFAM" id="SSF56801">
    <property type="entry name" value="Acetyl-CoA synthetase-like"/>
    <property type="match status" value="1"/>
</dbReference>
<comment type="caution">
    <text evidence="2">The sequence shown here is derived from an EMBL/GenBank/DDBJ whole genome shotgun (WGS) entry which is preliminary data.</text>
</comment>
<keyword evidence="2" id="KW-0436">Ligase</keyword>
<evidence type="ECO:0000259" key="1">
    <source>
        <dbReference type="Pfam" id="PF14535"/>
    </source>
</evidence>
<reference evidence="2 3" key="1">
    <citation type="submission" date="2021-06" db="EMBL/GenBank/DDBJ databases">
        <title>Rhodobacteraceae bacterium strain HSP-20.</title>
        <authorList>
            <person name="Chen W.-M."/>
        </authorList>
    </citation>
    <scope>NUCLEOTIDE SEQUENCE [LARGE SCALE GENOMIC DNA]</scope>
    <source>
        <strain evidence="2 3">HSP-20</strain>
    </source>
</reference>
<dbReference type="Gene3D" id="3.40.50.12780">
    <property type="entry name" value="N-terminal domain of ligase-like"/>
    <property type="match status" value="1"/>
</dbReference>
<proteinExistence type="predicted"/>
<dbReference type="InterPro" id="IPR028154">
    <property type="entry name" value="AMP-dep_Lig_C"/>
</dbReference>
<sequence>MEDWSFPPAYNSSYLPDPSQRFWYPKRETMDPGAREKAILERIREVMAYAYAKAPFYKNKWDEAGIHPSHIRSLEDFEKVPVVTKQELRAAQERAEPFGDYLCIPENEVHRVHGTSGTTGRPVIFSIGKNDWDAIGNAHARIMWSFGIRPGDMVFIGALFSLYIGSWGILAGSERMRAKSFPFGAGAAGQTAIAARWLKLAKPKAIYNTPSYALHLAEVAREEKIDPREFGIKIMMCSGEPGGSIPAIRNKLEEIYGAKVIDCGTMAEMTPWMSSAGNSETDLGMVLWQDIVYHEVCDPKTFMRVPYGSQGTPVYTHLERTSQPMIRLASGDLTMWESGPAPCGRTYPYLPKGLYGRIDDMFQIRAENVYPSDIEAIVAGMPEYGGEHRVIITRAGQMDELFVQIEASPGIYQAGDAAIADLRAKAATLLQRGIGVRAKVEVLAPNTLERAQHKARRVIDDRNLFASLQQDRT</sequence>
<dbReference type="GO" id="GO:0016874">
    <property type="term" value="F:ligase activity"/>
    <property type="evidence" value="ECO:0007669"/>
    <property type="project" value="UniProtKB-KW"/>
</dbReference>
<dbReference type="Pfam" id="PF14535">
    <property type="entry name" value="AMP-binding_C_2"/>
    <property type="match status" value="1"/>
</dbReference>
<dbReference type="Proteomes" id="UP000731907">
    <property type="component" value="Unassembled WGS sequence"/>
</dbReference>